<evidence type="ECO:0000313" key="4">
    <source>
        <dbReference type="Proteomes" id="UP000767446"/>
    </source>
</evidence>
<dbReference type="InterPro" id="IPR011989">
    <property type="entry name" value="ARM-like"/>
</dbReference>
<proteinExistence type="predicted"/>
<dbReference type="EMBL" id="JADQBC010000012">
    <property type="protein sequence ID" value="MBR8826849.1"/>
    <property type="molecule type" value="Genomic_DNA"/>
</dbReference>
<name>A0A941GN78_9CHRO</name>
<dbReference type="InterPro" id="IPR016024">
    <property type="entry name" value="ARM-type_fold"/>
</dbReference>
<dbReference type="AlphaFoldDB" id="A0A941GN78"/>
<dbReference type="SMART" id="SM00567">
    <property type="entry name" value="EZ_HEAT"/>
    <property type="match status" value="7"/>
</dbReference>
<keyword evidence="1" id="KW-0042">Antenna complex</keyword>
<accession>A0A941GN78</accession>
<comment type="caution">
    <text evidence="3">The sequence shown here is derived from an EMBL/GenBank/DDBJ whole genome shotgun (WGS) entry which is preliminary data.</text>
</comment>
<gene>
    <name evidence="3" type="ORF">DSM107014_02920</name>
</gene>
<dbReference type="SUPFAM" id="SSF48371">
    <property type="entry name" value="ARM repeat"/>
    <property type="match status" value="1"/>
</dbReference>
<protein>
    <submittedName>
        <fullName evidence="3">HEAT repeat domain-containing protein</fullName>
    </submittedName>
</protein>
<evidence type="ECO:0000256" key="1">
    <source>
        <dbReference type="ARBA" id="ARBA00022549"/>
    </source>
</evidence>
<dbReference type="PANTHER" id="PTHR12697:SF5">
    <property type="entry name" value="DEOXYHYPUSINE HYDROXYLASE"/>
    <property type="match status" value="1"/>
</dbReference>
<dbReference type="InterPro" id="IPR004155">
    <property type="entry name" value="PBS_lyase_HEAT"/>
</dbReference>
<dbReference type="GO" id="GO:0016491">
    <property type="term" value="F:oxidoreductase activity"/>
    <property type="evidence" value="ECO:0007669"/>
    <property type="project" value="TreeGrafter"/>
</dbReference>
<evidence type="ECO:0000256" key="2">
    <source>
        <dbReference type="ARBA" id="ARBA00022738"/>
    </source>
</evidence>
<dbReference type="GO" id="GO:0030089">
    <property type="term" value="C:phycobilisome"/>
    <property type="evidence" value="ECO:0007669"/>
    <property type="project" value="UniProtKB-KW"/>
</dbReference>
<dbReference type="Pfam" id="PF13646">
    <property type="entry name" value="HEAT_2"/>
    <property type="match status" value="1"/>
</dbReference>
<reference evidence="3" key="1">
    <citation type="submission" date="2021-02" db="EMBL/GenBank/DDBJ databases">
        <title>Metagenome analyses of Stigonema ocellatum DSM 106950, Chlorogloea purpurea SAG 13.99 and Gomphosphaeria aponina DSM 107014.</title>
        <authorList>
            <person name="Marter P."/>
            <person name="Huang S."/>
        </authorList>
    </citation>
    <scope>NUCLEOTIDE SEQUENCE</scope>
    <source>
        <strain evidence="3">JP213</strain>
    </source>
</reference>
<organism evidence="3 4">
    <name type="scientific">Gomphosphaeria aponina SAG 52.96 = DSM 107014</name>
    <dbReference type="NCBI Taxonomy" id="1521640"/>
    <lineage>
        <taxon>Bacteria</taxon>
        <taxon>Bacillati</taxon>
        <taxon>Cyanobacteriota</taxon>
        <taxon>Cyanophyceae</taxon>
        <taxon>Oscillatoriophycideae</taxon>
        <taxon>Chroococcales</taxon>
        <taxon>Gomphosphaeriaceae</taxon>
        <taxon>Gomphosphaeria</taxon>
    </lineage>
</organism>
<dbReference type="Gene3D" id="1.25.10.10">
    <property type="entry name" value="Leucine-rich Repeat Variant"/>
    <property type="match status" value="2"/>
</dbReference>
<feature type="non-terminal residue" evidence="3">
    <location>
        <position position="263"/>
    </location>
</feature>
<dbReference type="PANTHER" id="PTHR12697">
    <property type="entry name" value="PBS LYASE HEAT-LIKE PROTEIN"/>
    <property type="match status" value="1"/>
</dbReference>
<keyword evidence="2" id="KW-0605">Phycobilisome</keyword>
<dbReference type="Proteomes" id="UP000767446">
    <property type="component" value="Unassembled WGS sequence"/>
</dbReference>
<sequence length="263" mass="28650">MKSVVKNTENLQKSMPHEHLELEATLQENLQVMINGDFQTRWEVGKILAKQGKAAIAPLREILADNDADLELRWFAGRILSEFKEPEIIISLVKLLEETEEIELCKLAISALANIGSPAIEALKNLLTQEDTKLLAIQALGQITNPQTIEPLLTMVDDPVPLVRATAIEALGNFHEDSITPVLVKALTDKAAAVRKEAVAALGRKKNFNVVTEVAQLLDDLNYQVCQTAAIALGRIGTDEAAAALFHVLKSPATPASLKLDIV</sequence>
<evidence type="ECO:0000313" key="3">
    <source>
        <dbReference type="EMBL" id="MBR8826849.1"/>
    </source>
</evidence>